<evidence type="ECO:0000259" key="2">
    <source>
        <dbReference type="Pfam" id="PF11008"/>
    </source>
</evidence>
<name>A0AAU9QLI6_9VIBR</name>
<dbReference type="EMBL" id="CAKMUD010000077">
    <property type="protein sequence ID" value="CAH1591677.1"/>
    <property type="molecule type" value="Genomic_DNA"/>
</dbReference>
<comment type="caution">
    <text evidence="3">The sequence shown here is derived from an EMBL/GenBank/DDBJ whole genome shotgun (WGS) entry which is preliminary data.</text>
</comment>
<dbReference type="Pfam" id="PF11008">
    <property type="entry name" value="DUF2846"/>
    <property type="match status" value="1"/>
</dbReference>
<proteinExistence type="predicted"/>
<gene>
    <name evidence="3" type="ORF">THF1A12_240065</name>
</gene>
<keyword evidence="1" id="KW-0732">Signal</keyword>
<dbReference type="InterPro" id="IPR016596">
    <property type="entry name" value="UCP012335"/>
</dbReference>
<dbReference type="RefSeq" id="WP_409589012.1">
    <property type="nucleotide sequence ID" value="NZ_CAKMTZ010000076.1"/>
</dbReference>
<evidence type="ECO:0000313" key="4">
    <source>
        <dbReference type="Proteomes" id="UP001295462"/>
    </source>
</evidence>
<evidence type="ECO:0000313" key="3">
    <source>
        <dbReference type="EMBL" id="CAH1591677.1"/>
    </source>
</evidence>
<dbReference type="Proteomes" id="UP001295462">
    <property type="component" value="Unassembled WGS sequence"/>
</dbReference>
<sequence>MKLKLTFSALAIATLSGCAVPVESDHTMQEAKLFQTPSEGNAVIYMYREDSIFGSGLKKDLYLNGKCVGETAKGVFFRKEVEANKEYEIATESEFSPNKMVLFVNASKNYFVKQFIKPGAFVGGADVKQVSETEGKNTVLKLDMAKPGTCNSLY</sequence>
<dbReference type="InterPro" id="IPR022548">
    <property type="entry name" value="DUF2846"/>
</dbReference>
<protein>
    <recommendedName>
        <fullName evidence="2">DUF2846 domain-containing protein</fullName>
    </recommendedName>
</protein>
<feature type="signal peptide" evidence="1">
    <location>
        <begin position="1"/>
        <end position="19"/>
    </location>
</feature>
<feature type="chain" id="PRO_5043728850" description="DUF2846 domain-containing protein" evidence="1">
    <location>
        <begin position="20"/>
        <end position="154"/>
    </location>
</feature>
<dbReference type="AlphaFoldDB" id="A0AAU9QLI6"/>
<organism evidence="3 4">
    <name type="scientific">Vibrio jasicida</name>
    <dbReference type="NCBI Taxonomy" id="766224"/>
    <lineage>
        <taxon>Bacteria</taxon>
        <taxon>Pseudomonadati</taxon>
        <taxon>Pseudomonadota</taxon>
        <taxon>Gammaproteobacteria</taxon>
        <taxon>Vibrionales</taxon>
        <taxon>Vibrionaceae</taxon>
        <taxon>Vibrio</taxon>
    </lineage>
</organism>
<dbReference type="PIRSF" id="PIRSF012335">
    <property type="entry name" value="UCP012335"/>
    <property type="match status" value="1"/>
</dbReference>
<dbReference type="PROSITE" id="PS51257">
    <property type="entry name" value="PROKAR_LIPOPROTEIN"/>
    <property type="match status" value="1"/>
</dbReference>
<accession>A0AAU9QLI6</accession>
<reference evidence="3" key="1">
    <citation type="submission" date="2022-01" db="EMBL/GenBank/DDBJ databases">
        <authorList>
            <person name="Lagorce A."/>
        </authorList>
    </citation>
    <scope>NUCLEOTIDE SEQUENCE</scope>
    <source>
        <strain evidence="3">Th15_F1_A12</strain>
    </source>
</reference>
<evidence type="ECO:0000256" key="1">
    <source>
        <dbReference type="SAM" id="SignalP"/>
    </source>
</evidence>
<feature type="domain" description="DUF2846" evidence="2">
    <location>
        <begin position="39"/>
        <end position="125"/>
    </location>
</feature>